<dbReference type="GO" id="GO:0046168">
    <property type="term" value="P:glycerol-3-phosphate catabolic process"/>
    <property type="evidence" value="ECO:0007669"/>
    <property type="project" value="InterPro"/>
</dbReference>
<keyword evidence="6" id="KW-1208">Phospholipid metabolism</keyword>
<evidence type="ECO:0000256" key="8">
    <source>
        <dbReference type="RuleBase" id="RU000437"/>
    </source>
</evidence>
<feature type="binding site" evidence="7">
    <location>
        <position position="139"/>
    </location>
    <ligand>
        <name>NAD(+)</name>
        <dbReference type="ChEBI" id="CHEBI:57540"/>
    </ligand>
</feature>
<dbReference type="PRINTS" id="PR00077">
    <property type="entry name" value="GPDHDRGNASE"/>
</dbReference>
<dbReference type="EMBL" id="CP011125">
    <property type="protein sequence ID" value="AKF08551.1"/>
    <property type="molecule type" value="Genomic_DNA"/>
</dbReference>
<dbReference type="GO" id="GO:0051287">
    <property type="term" value="F:NAD binding"/>
    <property type="evidence" value="ECO:0007669"/>
    <property type="project" value="InterPro"/>
</dbReference>
<evidence type="ECO:0000256" key="1">
    <source>
        <dbReference type="ARBA" id="ARBA00011009"/>
    </source>
</evidence>
<dbReference type="InterPro" id="IPR011128">
    <property type="entry name" value="G3P_DH_NAD-dep_N"/>
</dbReference>
<comment type="similarity">
    <text evidence="1 8">Belongs to the NAD-dependent glycerol-3-phosphate dehydrogenase family.</text>
</comment>
<name>A0A0F6YLP1_9BACT</name>
<sequence length="330" mass="34785">MRFALAPNGARDWLAWRRSMSTPIGVIGGGGFGVGLARAIARNGRTATLWSRRDGEVGERIEPTRDIAALGRCELIFVSVPSMHVAKVAEQLGRHLDGRHLLVHVSRGLVGEELRTVSRVLRELTPARRVGCLAGPISAKSIAEGVPGGGIVGTGFPEVADALREAIAGPTLRLYQTEDVVGVEVSAALVGLLALAIGYAQEMGINPAALAILATRGMVETARIGVSLGADDRTFAGVAGYGDLIAAVAGDERPELELGRALGRGLTLQQAGEHAGAYIEGVTIARRVQRHAMRRGIEVPIIEALADALDGKLTPTGVIERLMSRRSKRE</sequence>
<keyword evidence="4" id="KW-0443">Lipid metabolism</keyword>
<proteinExistence type="inferred from homology"/>
<dbReference type="GO" id="GO:0008654">
    <property type="term" value="P:phospholipid biosynthetic process"/>
    <property type="evidence" value="ECO:0007669"/>
    <property type="project" value="UniProtKB-KW"/>
</dbReference>
<dbReference type="Proteomes" id="UP000034883">
    <property type="component" value="Chromosome"/>
</dbReference>
<evidence type="ECO:0000259" key="11">
    <source>
        <dbReference type="Pfam" id="PF07479"/>
    </source>
</evidence>
<evidence type="ECO:0000256" key="2">
    <source>
        <dbReference type="ARBA" id="ARBA00022516"/>
    </source>
</evidence>
<dbReference type="SUPFAM" id="SSF48179">
    <property type="entry name" value="6-phosphogluconate dehydrogenase C-terminal domain-like"/>
    <property type="match status" value="1"/>
</dbReference>
<dbReference type="AlphaFoldDB" id="A0A0F6YLP1"/>
<dbReference type="PANTHER" id="PTHR11728">
    <property type="entry name" value="GLYCEROL-3-PHOSPHATE DEHYDROGENASE"/>
    <property type="match status" value="1"/>
</dbReference>
<dbReference type="GO" id="GO:0141153">
    <property type="term" value="F:glycerol-3-phosphate dehydrogenase (NADP+) activity"/>
    <property type="evidence" value="ECO:0007669"/>
    <property type="project" value="RHEA"/>
</dbReference>
<keyword evidence="5" id="KW-0594">Phospholipid biosynthesis</keyword>
<dbReference type="Pfam" id="PF07479">
    <property type="entry name" value="NAD_Gly3P_dh_C"/>
    <property type="match status" value="1"/>
</dbReference>
<dbReference type="EC" id="1.1.1.94" evidence="9"/>
<dbReference type="InterPro" id="IPR006109">
    <property type="entry name" value="G3P_DH_NAD-dep_C"/>
</dbReference>
<dbReference type="GO" id="GO:0005975">
    <property type="term" value="P:carbohydrate metabolic process"/>
    <property type="evidence" value="ECO:0007669"/>
    <property type="project" value="InterPro"/>
</dbReference>
<evidence type="ECO:0000256" key="3">
    <source>
        <dbReference type="ARBA" id="ARBA00023002"/>
    </source>
</evidence>
<dbReference type="InterPro" id="IPR008927">
    <property type="entry name" value="6-PGluconate_DH-like_C_sf"/>
</dbReference>
<evidence type="ECO:0000256" key="7">
    <source>
        <dbReference type="PIRSR" id="PIRSR000114-3"/>
    </source>
</evidence>
<dbReference type="Gene3D" id="1.10.1040.10">
    <property type="entry name" value="N-(1-d-carboxylethyl)-l-norvaline Dehydrogenase, domain 2"/>
    <property type="match status" value="1"/>
</dbReference>
<evidence type="ECO:0000256" key="5">
    <source>
        <dbReference type="ARBA" id="ARBA00023209"/>
    </source>
</evidence>
<keyword evidence="2" id="KW-0444">Lipid biosynthesis</keyword>
<evidence type="ECO:0000256" key="6">
    <source>
        <dbReference type="ARBA" id="ARBA00023264"/>
    </source>
</evidence>
<dbReference type="STRING" id="927083.DB32_005700"/>
<dbReference type="KEGG" id="samy:DB32_005700"/>
<dbReference type="InterPro" id="IPR036291">
    <property type="entry name" value="NAD(P)-bd_dom_sf"/>
</dbReference>
<keyword evidence="7 8" id="KW-0520">NAD</keyword>
<evidence type="ECO:0000259" key="10">
    <source>
        <dbReference type="Pfam" id="PF01210"/>
    </source>
</evidence>
<keyword evidence="13" id="KW-1185">Reference proteome</keyword>
<comment type="catalytic activity">
    <reaction evidence="9">
        <text>sn-glycerol 3-phosphate + NADP(+) = dihydroxyacetone phosphate + NADPH + H(+)</text>
        <dbReference type="Rhea" id="RHEA:11096"/>
        <dbReference type="ChEBI" id="CHEBI:15378"/>
        <dbReference type="ChEBI" id="CHEBI:57597"/>
        <dbReference type="ChEBI" id="CHEBI:57642"/>
        <dbReference type="ChEBI" id="CHEBI:57783"/>
        <dbReference type="ChEBI" id="CHEBI:58349"/>
        <dbReference type="EC" id="1.1.1.94"/>
    </reaction>
</comment>
<feature type="domain" description="Glycerol-3-phosphate dehydrogenase NAD-dependent N-terminal" evidence="10">
    <location>
        <begin position="60"/>
        <end position="148"/>
    </location>
</feature>
<dbReference type="OrthoDB" id="9812273at2"/>
<dbReference type="Pfam" id="PF01210">
    <property type="entry name" value="NAD_Gly3P_dh_N"/>
    <property type="match status" value="1"/>
</dbReference>
<evidence type="ECO:0000313" key="13">
    <source>
        <dbReference type="Proteomes" id="UP000034883"/>
    </source>
</evidence>
<dbReference type="GO" id="GO:0005829">
    <property type="term" value="C:cytosol"/>
    <property type="evidence" value="ECO:0007669"/>
    <property type="project" value="TreeGrafter"/>
</dbReference>
<gene>
    <name evidence="12" type="ORF">DB32_005700</name>
</gene>
<dbReference type="InterPro" id="IPR006168">
    <property type="entry name" value="G3P_DH_NAD-dep"/>
</dbReference>
<evidence type="ECO:0000256" key="9">
    <source>
        <dbReference type="RuleBase" id="RU000439"/>
    </source>
</evidence>
<keyword evidence="3 8" id="KW-0560">Oxidoreductase</keyword>
<organism evidence="12 13">
    <name type="scientific">Sandaracinus amylolyticus</name>
    <dbReference type="NCBI Taxonomy" id="927083"/>
    <lineage>
        <taxon>Bacteria</taxon>
        <taxon>Pseudomonadati</taxon>
        <taxon>Myxococcota</taxon>
        <taxon>Polyangia</taxon>
        <taxon>Polyangiales</taxon>
        <taxon>Sandaracinaceae</taxon>
        <taxon>Sandaracinus</taxon>
    </lineage>
</organism>
<protein>
    <recommendedName>
        <fullName evidence="9">Glycerol-3-phosphate dehydrogenase</fullName>
        <ecNumber evidence="9">1.1.1.94</ecNumber>
    </recommendedName>
</protein>
<dbReference type="InterPro" id="IPR013328">
    <property type="entry name" value="6PGD_dom2"/>
</dbReference>
<evidence type="ECO:0000313" key="12">
    <source>
        <dbReference type="EMBL" id="AKF08551.1"/>
    </source>
</evidence>
<dbReference type="Gene3D" id="3.40.50.720">
    <property type="entry name" value="NAD(P)-binding Rossmann-like Domain"/>
    <property type="match status" value="1"/>
</dbReference>
<dbReference type="PANTHER" id="PTHR11728:SF1">
    <property type="entry name" value="GLYCEROL-3-PHOSPHATE DEHYDROGENASE [NAD(+)] 2, CHLOROPLASTIC"/>
    <property type="match status" value="1"/>
</dbReference>
<feature type="binding site" evidence="7">
    <location>
        <begin position="28"/>
        <end position="33"/>
    </location>
    <ligand>
        <name>NAD(+)</name>
        <dbReference type="ChEBI" id="CHEBI:57540"/>
    </ligand>
</feature>
<evidence type="ECO:0000256" key="4">
    <source>
        <dbReference type="ARBA" id="ARBA00023098"/>
    </source>
</evidence>
<dbReference type="SUPFAM" id="SSF51735">
    <property type="entry name" value="NAD(P)-binding Rossmann-fold domains"/>
    <property type="match status" value="1"/>
</dbReference>
<accession>A0A0F6YLP1</accession>
<feature type="domain" description="Glycerol-3-phosphate dehydrogenase NAD-dependent C-terminal" evidence="11">
    <location>
        <begin position="179"/>
        <end position="319"/>
    </location>
</feature>
<reference evidence="12 13" key="1">
    <citation type="submission" date="2015-03" db="EMBL/GenBank/DDBJ databases">
        <title>Genome assembly of Sandaracinus amylolyticus DSM 53668.</title>
        <authorList>
            <person name="Sharma G."/>
            <person name="Subramanian S."/>
        </authorList>
    </citation>
    <scope>NUCLEOTIDE SEQUENCE [LARGE SCALE GENOMIC DNA]</scope>
    <source>
        <strain evidence="12 13">DSM 53668</strain>
    </source>
</reference>
<dbReference type="PIRSF" id="PIRSF000114">
    <property type="entry name" value="Glycerol-3-P_dh"/>
    <property type="match status" value="1"/>
</dbReference>